<sequence>MRDLTDENLVPNASEYRSKLMGLTSFRHTTPWSRISASRLAMLAGSLPPDFTFQARIESEPEA</sequence>
<accession>L7CFK1</accession>
<proteinExistence type="predicted"/>
<evidence type="ECO:0000313" key="1">
    <source>
        <dbReference type="EMBL" id="ELP32994.1"/>
    </source>
</evidence>
<evidence type="ECO:0000313" key="2">
    <source>
        <dbReference type="Proteomes" id="UP000010959"/>
    </source>
</evidence>
<gene>
    <name evidence="1" type="ORF">RBSWK_03074</name>
</gene>
<reference evidence="1 2" key="1">
    <citation type="journal article" date="2013" name="Mar. Genomics">
        <title>Expression of sulfatases in Rhodopirellula baltica and the diversity of sulfatases in the genus Rhodopirellula.</title>
        <authorList>
            <person name="Wegner C.E."/>
            <person name="Richter-Heitmann T."/>
            <person name="Klindworth A."/>
            <person name="Klockow C."/>
            <person name="Richter M."/>
            <person name="Achstetter T."/>
            <person name="Glockner F.O."/>
            <person name="Harder J."/>
        </authorList>
    </citation>
    <scope>NUCLEOTIDE SEQUENCE [LARGE SCALE GENOMIC DNA]</scope>
    <source>
        <strain evidence="1 2">SWK14</strain>
    </source>
</reference>
<dbReference type="EMBL" id="AMWG01000076">
    <property type="protein sequence ID" value="ELP32994.1"/>
    <property type="molecule type" value="Genomic_DNA"/>
</dbReference>
<name>L7CFK1_RHOBT</name>
<dbReference type="AlphaFoldDB" id="L7CFK1"/>
<protein>
    <submittedName>
        <fullName evidence="1">Uncharacterized protein</fullName>
    </submittedName>
</protein>
<organism evidence="1 2">
    <name type="scientific">Rhodopirellula baltica SWK14</name>
    <dbReference type="NCBI Taxonomy" id="993516"/>
    <lineage>
        <taxon>Bacteria</taxon>
        <taxon>Pseudomonadati</taxon>
        <taxon>Planctomycetota</taxon>
        <taxon>Planctomycetia</taxon>
        <taxon>Pirellulales</taxon>
        <taxon>Pirellulaceae</taxon>
        <taxon>Rhodopirellula</taxon>
    </lineage>
</organism>
<comment type="caution">
    <text evidence="1">The sequence shown here is derived from an EMBL/GenBank/DDBJ whole genome shotgun (WGS) entry which is preliminary data.</text>
</comment>
<dbReference type="Proteomes" id="UP000010959">
    <property type="component" value="Unassembled WGS sequence"/>
</dbReference>